<evidence type="ECO:0000313" key="2">
    <source>
        <dbReference type="Proteomes" id="UP001152755"/>
    </source>
</evidence>
<proteinExistence type="predicted"/>
<dbReference type="NCBIfam" id="NF047509">
    <property type="entry name" value="Rv3131_FMN_oxido"/>
    <property type="match status" value="1"/>
</dbReference>
<dbReference type="RefSeq" id="WP_332519510.1">
    <property type="nucleotide sequence ID" value="NZ_JANRHA010000003.1"/>
</dbReference>
<dbReference type="InterPro" id="IPR050627">
    <property type="entry name" value="Nitroreductase/BluB"/>
</dbReference>
<dbReference type="GO" id="GO:0016491">
    <property type="term" value="F:oxidoreductase activity"/>
    <property type="evidence" value="ECO:0007669"/>
    <property type="project" value="InterPro"/>
</dbReference>
<dbReference type="AlphaFoldDB" id="A0A9X4LXQ4"/>
<comment type="caution">
    <text evidence="1">The sequence shown here is derived from an EMBL/GenBank/DDBJ whole genome shotgun (WGS) entry which is preliminary data.</text>
</comment>
<keyword evidence="2" id="KW-1185">Reference proteome</keyword>
<dbReference type="Proteomes" id="UP001152755">
    <property type="component" value="Unassembled WGS sequence"/>
</dbReference>
<dbReference type="InterPro" id="IPR000415">
    <property type="entry name" value="Nitroreductase-like"/>
</dbReference>
<protein>
    <recommendedName>
        <fullName evidence="3">Nitroreductase domain-containing protein</fullName>
    </recommendedName>
</protein>
<dbReference type="EMBL" id="JANRHA010000003">
    <property type="protein sequence ID" value="MDG3014295.1"/>
    <property type="molecule type" value="Genomic_DNA"/>
</dbReference>
<dbReference type="SUPFAM" id="SSF55469">
    <property type="entry name" value="FMN-dependent nitroreductase-like"/>
    <property type="match status" value="1"/>
</dbReference>
<dbReference type="PANTHER" id="PTHR23026">
    <property type="entry name" value="NADPH NITROREDUCTASE"/>
    <property type="match status" value="1"/>
</dbReference>
<dbReference type="PANTHER" id="PTHR23026:SF123">
    <property type="entry name" value="NAD(P)H NITROREDUCTASE RV3131-RELATED"/>
    <property type="match status" value="1"/>
</dbReference>
<sequence>MTTALAPREELICTSVEWACRAPSLHNSQPWRFVYDSAGLHLYVDERRLLDTTDPTGRQAIISCGAALHHLRIALPHFGLAPTVRRFPDPADPSLLADITFDRVEDLDPRDAALFLAIEHRRTDRRPFRRPSEVALHDLDRAARRHGATMTLLGPEARDELARASRTSAALHRYDPAYRAELLWWSGHSRDDGIPRNLLPAAVDGPPAVEIARTFPAGTLEADGDEDQAALGVLSTCTDTSRDWLHVGEALSSVLLEATALHLATCPLTHVTEVPASREIVRATTAVAGSPCRYPQVAIRFGGPRHPPLVGQTARRSVEDVYRVR</sequence>
<gene>
    <name evidence="1" type="ORF">NVS88_06965</name>
</gene>
<organism evidence="1 2">
    <name type="scientific">Speluncibacter jeojiensis</name>
    <dbReference type="NCBI Taxonomy" id="2710754"/>
    <lineage>
        <taxon>Bacteria</taxon>
        <taxon>Bacillati</taxon>
        <taxon>Actinomycetota</taxon>
        <taxon>Actinomycetes</taxon>
        <taxon>Mycobacteriales</taxon>
        <taxon>Speluncibacteraceae</taxon>
        <taxon>Speluncibacter</taxon>
    </lineage>
</organism>
<name>A0A9X4LXQ4_9ACTN</name>
<reference evidence="1" key="1">
    <citation type="submission" date="2022-08" db="EMBL/GenBank/DDBJ databases">
        <title>Genome analysis of Corynebacteriales strain.</title>
        <authorList>
            <person name="Lee S.D."/>
        </authorList>
    </citation>
    <scope>NUCLEOTIDE SEQUENCE</scope>
    <source>
        <strain evidence="1">D3-21</strain>
    </source>
</reference>
<evidence type="ECO:0008006" key="3">
    <source>
        <dbReference type="Google" id="ProtNLM"/>
    </source>
</evidence>
<accession>A0A9X4LXQ4</accession>
<dbReference type="Gene3D" id="3.40.109.10">
    <property type="entry name" value="NADH Oxidase"/>
    <property type="match status" value="1"/>
</dbReference>
<evidence type="ECO:0000313" key="1">
    <source>
        <dbReference type="EMBL" id="MDG3014295.1"/>
    </source>
</evidence>